<dbReference type="VEuPathDB" id="MicrosporidiaDB:NCER_102460"/>
<gene>
    <name evidence="2" type="ORF">AAJ76_5030003</name>
</gene>
<sequence length="274" mass="31680">SYNESMQKISMLQYKVAQISIHSNKFNPILSGGKLFQQWVVDSYLQVEANNLNYIKTNQKKLRVEQYKGLIDYLNIQTTEVVGRPVILPSTFQGSPRNMRERYHDAMSMVTKFGKPDLFITMTCNPNWKEIRDQLLPGQQPCDRPDLVARVFKLKLEALRTDIIKNKIFGNVKAHVYTIEFQKRGLPHAHMLFILEHKVDTVEMIDKIVSAEIPKTNEDERLHNLVMKHMIHGPCGSANPNAPCMENGICTKGFSKEFNTHTKITEGYPVYRRR</sequence>
<name>A0A0F9W970_9MICR</name>
<organism evidence="2 3">
    <name type="scientific">Vairimorpha ceranae</name>
    <dbReference type="NCBI Taxonomy" id="40302"/>
    <lineage>
        <taxon>Eukaryota</taxon>
        <taxon>Fungi</taxon>
        <taxon>Fungi incertae sedis</taxon>
        <taxon>Microsporidia</taxon>
        <taxon>Nosematidae</taxon>
        <taxon>Vairimorpha</taxon>
    </lineage>
</organism>
<dbReference type="InterPro" id="IPR025476">
    <property type="entry name" value="Helitron_helicase-like"/>
</dbReference>
<dbReference type="EMBL" id="JPQZ01000498">
    <property type="protein sequence ID" value="KKO73545.1"/>
    <property type="molecule type" value="Genomic_DNA"/>
</dbReference>
<reference evidence="2 3" key="1">
    <citation type="journal article" date="2015" name="Environ. Microbiol.">
        <title>Genome analyses suggest the presence of polyploidy and recent human-driven expansions in eight global populations of the honeybee pathogen Nosema ceranae.</title>
        <authorList>
            <person name="Pelin A."/>
            <person name="Selman M."/>
            <person name="Aris-Brosou S."/>
            <person name="Farinelli L."/>
            <person name="Corradi N."/>
        </authorList>
    </citation>
    <scope>NUCLEOTIDE SEQUENCE [LARGE SCALE GENOMIC DNA]</scope>
    <source>
        <strain evidence="2 3">PA08 1199</strain>
    </source>
</reference>
<dbReference type="OrthoDB" id="2287175at2759"/>
<dbReference type="PANTHER" id="PTHR45786">
    <property type="entry name" value="DNA BINDING PROTEIN-LIKE"/>
    <property type="match status" value="1"/>
</dbReference>
<dbReference type="PANTHER" id="PTHR45786:SF74">
    <property type="entry name" value="ATP-DEPENDENT DNA HELICASE"/>
    <property type="match status" value="1"/>
</dbReference>
<dbReference type="Pfam" id="PF14214">
    <property type="entry name" value="Helitron_like_N"/>
    <property type="match status" value="1"/>
</dbReference>
<keyword evidence="3" id="KW-1185">Reference proteome</keyword>
<evidence type="ECO:0000259" key="1">
    <source>
        <dbReference type="Pfam" id="PF14214"/>
    </source>
</evidence>
<protein>
    <recommendedName>
        <fullName evidence="1">Helitron helicase-like domain-containing protein</fullName>
    </recommendedName>
</protein>
<dbReference type="RefSeq" id="XP_024329287.1">
    <property type="nucleotide sequence ID" value="XM_024475904.1"/>
</dbReference>
<accession>A0A0F9W970</accession>
<dbReference type="AlphaFoldDB" id="A0A0F9W970"/>
<feature type="domain" description="Helitron helicase-like" evidence="1">
    <location>
        <begin position="21"/>
        <end position="192"/>
    </location>
</feature>
<evidence type="ECO:0000313" key="3">
    <source>
        <dbReference type="Proteomes" id="UP000034350"/>
    </source>
</evidence>
<dbReference type="GeneID" id="36320852"/>
<proteinExistence type="predicted"/>
<dbReference type="VEuPathDB" id="MicrosporidiaDB:AAJ76_5030003"/>
<feature type="non-terminal residue" evidence="2">
    <location>
        <position position="1"/>
    </location>
</feature>
<feature type="non-terminal residue" evidence="2">
    <location>
        <position position="274"/>
    </location>
</feature>
<comment type="caution">
    <text evidence="2">The sequence shown here is derived from an EMBL/GenBank/DDBJ whole genome shotgun (WGS) entry which is preliminary data.</text>
</comment>
<evidence type="ECO:0000313" key="2">
    <source>
        <dbReference type="EMBL" id="KKO73545.1"/>
    </source>
</evidence>
<dbReference type="Proteomes" id="UP000034350">
    <property type="component" value="Unassembled WGS sequence"/>
</dbReference>